<dbReference type="SUPFAM" id="SSF56645">
    <property type="entry name" value="Acyl-CoA dehydrogenase NM domain-like"/>
    <property type="match status" value="1"/>
</dbReference>
<protein>
    <recommendedName>
        <fullName evidence="1">Acyl-CoA dehydrogenase/oxidase N-terminal domain-containing protein</fullName>
    </recommendedName>
</protein>
<feature type="domain" description="Acyl-CoA dehydrogenase/oxidase N-terminal" evidence="1">
    <location>
        <begin position="5"/>
        <end position="75"/>
    </location>
</feature>
<evidence type="ECO:0000259" key="1">
    <source>
        <dbReference type="Pfam" id="PF02771"/>
    </source>
</evidence>
<dbReference type="InterPro" id="IPR037069">
    <property type="entry name" value="AcylCoA_DH/ox_N_sf"/>
</dbReference>
<organism evidence="2 3">
    <name type="scientific">Mycolicibacterium sarraceniae</name>
    <dbReference type="NCBI Taxonomy" id="1534348"/>
    <lineage>
        <taxon>Bacteria</taxon>
        <taxon>Bacillati</taxon>
        <taxon>Actinomycetota</taxon>
        <taxon>Actinomycetes</taxon>
        <taxon>Mycobacteriales</taxon>
        <taxon>Mycobacteriaceae</taxon>
        <taxon>Mycolicibacterium</taxon>
    </lineage>
</organism>
<dbReference type="AlphaFoldDB" id="A0A7I7SR67"/>
<dbReference type="Gene3D" id="1.10.540.10">
    <property type="entry name" value="Acyl-CoA dehydrogenase/oxidase, N-terminal domain"/>
    <property type="match status" value="1"/>
</dbReference>
<dbReference type="InterPro" id="IPR009100">
    <property type="entry name" value="AcylCoA_DH/oxidase_NM_dom_sf"/>
</dbReference>
<gene>
    <name evidence="2" type="ORF">MSAR_26180</name>
</gene>
<dbReference type="EMBL" id="AP022595">
    <property type="protein sequence ID" value="BBY59482.1"/>
    <property type="molecule type" value="Genomic_DNA"/>
</dbReference>
<evidence type="ECO:0000313" key="2">
    <source>
        <dbReference type="EMBL" id="BBY59482.1"/>
    </source>
</evidence>
<keyword evidence="3" id="KW-1185">Reference proteome</keyword>
<dbReference type="Pfam" id="PF02771">
    <property type="entry name" value="Acyl-CoA_dh_N"/>
    <property type="match status" value="1"/>
</dbReference>
<dbReference type="KEGG" id="msar:MSAR_26180"/>
<evidence type="ECO:0000313" key="3">
    <source>
        <dbReference type="Proteomes" id="UP000466445"/>
    </source>
</evidence>
<dbReference type="GO" id="GO:0016627">
    <property type="term" value="F:oxidoreductase activity, acting on the CH-CH group of donors"/>
    <property type="evidence" value="ECO:0007669"/>
    <property type="project" value="InterPro"/>
</dbReference>
<dbReference type="InterPro" id="IPR013786">
    <property type="entry name" value="AcylCoA_DH/ox_N"/>
</dbReference>
<name>A0A7I7SR67_9MYCO</name>
<dbReference type="GO" id="GO:0050660">
    <property type="term" value="F:flavin adenine dinucleotide binding"/>
    <property type="evidence" value="ECO:0007669"/>
    <property type="project" value="InterPro"/>
</dbReference>
<proteinExistence type="predicted"/>
<sequence>MRSDLVERAHEIADAVLFPAALAVDRTGHVPESHGEALADAGLYGIAAPSDAGGPGLDLPQIIMANQNFGSRLSATLPIGLVGRCTPLLDEAGEIAAAAALREEADGCELAMLSDTTW</sequence>
<reference evidence="2 3" key="1">
    <citation type="journal article" date="2019" name="Emerg. Microbes Infect.">
        <title>Comprehensive subspecies identification of 175 nontuberculous mycobacteria species based on 7547 genomic profiles.</title>
        <authorList>
            <person name="Matsumoto Y."/>
            <person name="Kinjo T."/>
            <person name="Motooka D."/>
            <person name="Nabeya D."/>
            <person name="Jung N."/>
            <person name="Uechi K."/>
            <person name="Horii T."/>
            <person name="Iida T."/>
            <person name="Fujita J."/>
            <person name="Nakamura S."/>
        </authorList>
    </citation>
    <scope>NUCLEOTIDE SEQUENCE [LARGE SCALE GENOMIC DNA]</scope>
    <source>
        <strain evidence="2 3">JCM 30395</strain>
    </source>
</reference>
<accession>A0A7I7SR67</accession>
<dbReference type="RefSeq" id="WP_163697485.1">
    <property type="nucleotide sequence ID" value="NZ_AP022595.1"/>
</dbReference>
<dbReference type="Proteomes" id="UP000466445">
    <property type="component" value="Chromosome"/>
</dbReference>